<evidence type="ECO:0000259" key="8">
    <source>
        <dbReference type="PROSITE" id="PS50835"/>
    </source>
</evidence>
<proteinExistence type="predicted"/>
<keyword evidence="7" id="KW-0812">Transmembrane</keyword>
<dbReference type="GO" id="GO:0098609">
    <property type="term" value="P:cell-cell adhesion"/>
    <property type="evidence" value="ECO:0007669"/>
    <property type="project" value="TreeGrafter"/>
</dbReference>
<evidence type="ECO:0000256" key="1">
    <source>
        <dbReference type="ARBA" id="ARBA00004479"/>
    </source>
</evidence>
<evidence type="ECO:0000256" key="3">
    <source>
        <dbReference type="ARBA" id="ARBA00023157"/>
    </source>
</evidence>
<evidence type="ECO:0000313" key="9">
    <source>
        <dbReference type="EMBL" id="CAC5373005.1"/>
    </source>
</evidence>
<gene>
    <name evidence="9" type="ORF">MCOR_10915</name>
</gene>
<keyword evidence="7" id="KW-1133">Transmembrane helix</keyword>
<dbReference type="Gene3D" id="2.60.40.10">
    <property type="entry name" value="Immunoglobulins"/>
    <property type="match status" value="2"/>
</dbReference>
<evidence type="ECO:0000256" key="6">
    <source>
        <dbReference type="SAM" id="MobiDB-lite"/>
    </source>
</evidence>
<reference evidence="9 10" key="1">
    <citation type="submission" date="2020-06" db="EMBL/GenBank/DDBJ databases">
        <authorList>
            <person name="Li R."/>
            <person name="Bekaert M."/>
        </authorList>
    </citation>
    <scope>NUCLEOTIDE SEQUENCE [LARGE SCALE GENOMIC DNA]</scope>
    <source>
        <strain evidence="10">wild</strain>
    </source>
</reference>
<dbReference type="AlphaFoldDB" id="A0A6J8ASG8"/>
<keyword evidence="10" id="KW-1185">Reference proteome</keyword>
<evidence type="ECO:0000313" key="10">
    <source>
        <dbReference type="Proteomes" id="UP000507470"/>
    </source>
</evidence>
<evidence type="ECO:0000256" key="4">
    <source>
        <dbReference type="ARBA" id="ARBA00023180"/>
    </source>
</evidence>
<evidence type="ECO:0000256" key="2">
    <source>
        <dbReference type="ARBA" id="ARBA00023136"/>
    </source>
</evidence>
<evidence type="ECO:0000256" key="5">
    <source>
        <dbReference type="ARBA" id="ARBA00023319"/>
    </source>
</evidence>
<feature type="compositionally biased region" description="Low complexity" evidence="6">
    <location>
        <begin position="388"/>
        <end position="404"/>
    </location>
</feature>
<keyword evidence="2 7" id="KW-0472">Membrane</keyword>
<dbReference type="GO" id="GO:0005911">
    <property type="term" value="C:cell-cell junction"/>
    <property type="evidence" value="ECO:0007669"/>
    <property type="project" value="TreeGrafter"/>
</dbReference>
<keyword evidence="5" id="KW-0393">Immunoglobulin domain</keyword>
<evidence type="ECO:0000256" key="7">
    <source>
        <dbReference type="SAM" id="Phobius"/>
    </source>
</evidence>
<dbReference type="EMBL" id="CACVKT020001876">
    <property type="protein sequence ID" value="CAC5373005.1"/>
    <property type="molecule type" value="Genomic_DNA"/>
</dbReference>
<comment type="subcellular location">
    <subcellularLocation>
        <location evidence="1">Membrane</location>
        <topology evidence="1">Single-pass type I membrane protein</topology>
    </subcellularLocation>
</comment>
<feature type="region of interest" description="Disordered" evidence="6">
    <location>
        <begin position="380"/>
        <end position="407"/>
    </location>
</feature>
<dbReference type="PANTHER" id="PTHR11640:SF31">
    <property type="entry name" value="IRREGULAR CHIASM C-ROUGHEST PROTEIN-RELATED"/>
    <property type="match status" value="1"/>
</dbReference>
<dbReference type="GO" id="GO:0005886">
    <property type="term" value="C:plasma membrane"/>
    <property type="evidence" value="ECO:0007669"/>
    <property type="project" value="TreeGrafter"/>
</dbReference>
<dbReference type="SUPFAM" id="SSF48726">
    <property type="entry name" value="Immunoglobulin"/>
    <property type="match status" value="2"/>
</dbReference>
<organism evidence="9 10">
    <name type="scientific">Mytilus coruscus</name>
    <name type="common">Sea mussel</name>
    <dbReference type="NCBI Taxonomy" id="42192"/>
    <lineage>
        <taxon>Eukaryota</taxon>
        <taxon>Metazoa</taxon>
        <taxon>Spiralia</taxon>
        <taxon>Lophotrochozoa</taxon>
        <taxon>Mollusca</taxon>
        <taxon>Bivalvia</taxon>
        <taxon>Autobranchia</taxon>
        <taxon>Pteriomorphia</taxon>
        <taxon>Mytilida</taxon>
        <taxon>Mytiloidea</taxon>
        <taxon>Mytilidae</taxon>
        <taxon>Mytilinae</taxon>
        <taxon>Mytilus</taxon>
    </lineage>
</organism>
<dbReference type="PROSITE" id="PS50835">
    <property type="entry name" value="IG_LIKE"/>
    <property type="match status" value="2"/>
</dbReference>
<dbReference type="SMART" id="SM00408">
    <property type="entry name" value="IGc2"/>
    <property type="match status" value="2"/>
</dbReference>
<accession>A0A6J8ASG8</accession>
<dbReference type="InterPro" id="IPR003598">
    <property type="entry name" value="Ig_sub2"/>
</dbReference>
<name>A0A6J8ASG8_MYTCO</name>
<keyword evidence="4" id="KW-0325">Glycoprotein</keyword>
<feature type="transmembrane region" description="Helical" evidence="7">
    <location>
        <begin position="304"/>
        <end position="327"/>
    </location>
</feature>
<keyword evidence="3" id="KW-1015">Disulfide bond</keyword>
<dbReference type="InterPro" id="IPR007110">
    <property type="entry name" value="Ig-like_dom"/>
</dbReference>
<feature type="domain" description="Ig-like" evidence="8">
    <location>
        <begin position="104"/>
        <end position="177"/>
    </location>
</feature>
<dbReference type="SMART" id="SM00409">
    <property type="entry name" value="IG"/>
    <property type="match status" value="2"/>
</dbReference>
<protein>
    <recommendedName>
        <fullName evidence="8">Ig-like domain-containing protein</fullName>
    </recommendedName>
</protein>
<dbReference type="InterPro" id="IPR013783">
    <property type="entry name" value="Ig-like_fold"/>
</dbReference>
<dbReference type="InterPro" id="IPR003599">
    <property type="entry name" value="Ig_sub"/>
</dbReference>
<dbReference type="InterPro" id="IPR036179">
    <property type="entry name" value="Ig-like_dom_sf"/>
</dbReference>
<dbReference type="CDD" id="cd00096">
    <property type="entry name" value="Ig"/>
    <property type="match status" value="1"/>
</dbReference>
<dbReference type="InterPro" id="IPR051275">
    <property type="entry name" value="Cell_adhesion_signaling"/>
</dbReference>
<dbReference type="OrthoDB" id="9972932at2759"/>
<dbReference type="Pfam" id="PF13927">
    <property type="entry name" value="Ig_3"/>
    <property type="match status" value="1"/>
</dbReference>
<dbReference type="Proteomes" id="UP000507470">
    <property type="component" value="Unassembled WGS sequence"/>
</dbReference>
<sequence>MFIPDDPIIQIHGETAVIEGDILNITCFSQAFVPSTFLWYNLSQHGHWYSINETGDSLIIESADRKNSGKYKCLAKNDVISGSAEISVTIQYPPDIQVINRSDSVDCIVRGVPNVYTFYKWNHQSEYGEHIRFLDGFANGTLTLDNTEYPYMRNGIYTCTASNGIRDSNGDLKQTGSHLIKIPGKPVFLNTSYQTNLCSLKRNCELTFYVYSNPSVDRVELKRLNEQENKNRVQFKITSEKQMLPTCWKTFHITGYKIEITSGILEEYDFTTYELKIWNLYDSTSFNFSIVPVEDIQKSIKLKMYLAIFITLSSVFFLYIVTSHIWFYRRSKQSSLDDDNQTESNDEIGIIPSEIINFHPLSEQQQRIVRIDVEHESTIVAEDRNDSSDLSSNHSSIHESSNNNQYLSSNDAIQQDLGETETDSLSWQDVEVDQKHEYQNLYQSIMQEMADSSSIHLTESDVQPPENKLPKRRYINLQI</sequence>
<dbReference type="PANTHER" id="PTHR11640">
    <property type="entry name" value="NEPHRIN"/>
    <property type="match status" value="1"/>
</dbReference>
<feature type="domain" description="Ig-like" evidence="8">
    <location>
        <begin position="7"/>
        <end position="89"/>
    </location>
</feature>
<dbReference type="GO" id="GO:0050839">
    <property type="term" value="F:cell adhesion molecule binding"/>
    <property type="evidence" value="ECO:0007669"/>
    <property type="project" value="TreeGrafter"/>
</dbReference>